<evidence type="ECO:0000313" key="5">
    <source>
        <dbReference type="Proteomes" id="UP001387447"/>
    </source>
</evidence>
<feature type="repeat" description="TPR" evidence="3">
    <location>
        <begin position="85"/>
        <end position="118"/>
    </location>
</feature>
<evidence type="ECO:0000256" key="3">
    <source>
        <dbReference type="PROSITE-ProRule" id="PRU00339"/>
    </source>
</evidence>
<comment type="caution">
    <text evidence="4">The sequence shown here is derived from an EMBL/GenBank/DDBJ whole genome shotgun (WGS) entry which is preliminary data.</text>
</comment>
<dbReference type="RefSeq" id="WP_368662923.1">
    <property type="nucleotide sequence ID" value="NZ_JBBWYZ010000006.1"/>
</dbReference>
<organism evidence="4 5">
    <name type="scientific">Limnospira fusiformis PMC 851.14</name>
    <dbReference type="NCBI Taxonomy" id="2219512"/>
    <lineage>
        <taxon>Bacteria</taxon>
        <taxon>Bacillati</taxon>
        <taxon>Cyanobacteriota</taxon>
        <taxon>Cyanophyceae</taxon>
        <taxon>Oscillatoriophycideae</taxon>
        <taxon>Oscillatoriales</taxon>
        <taxon>Sirenicapillariaceae</taxon>
        <taxon>Limnospira</taxon>
    </lineage>
</organism>
<keyword evidence="5" id="KW-1185">Reference proteome</keyword>
<evidence type="ECO:0000256" key="2">
    <source>
        <dbReference type="ARBA" id="ARBA00022803"/>
    </source>
</evidence>
<keyword evidence="2 3" id="KW-0802">TPR repeat</keyword>
<reference evidence="4 5" key="1">
    <citation type="journal article" date="2024" name="Front. Microbiol.">
        <title>Transcriptomic insights into the dominance of two phototrophs throughout the water column of a tropical hypersaline-alkaline crater lake (Dziani Dzaha, Mayotte).</title>
        <authorList>
            <person name="Duperron S."/>
            <person name="Halary S."/>
            <person name="Bouly J.-P."/>
            <person name="Roussel T."/>
            <person name="Hugoni M."/>
            <person name="Bruto M."/>
            <person name="Oger P."/>
            <person name="Duval C."/>
            <person name="Woo A."/>
            <person name="Jezequiel D."/>
            <person name="Ader M."/>
            <person name="Leboulanger C."/>
            <person name="Agogue H."/>
            <person name="Grossi V."/>
            <person name="Trousselier M."/>
            <person name="Bernard C."/>
        </authorList>
    </citation>
    <scope>NUCLEOTIDE SEQUENCE [LARGE SCALE GENOMIC DNA]</scope>
    <source>
        <strain evidence="4 5">PMC 851.14</strain>
    </source>
</reference>
<feature type="repeat" description="TPR" evidence="3">
    <location>
        <begin position="51"/>
        <end position="84"/>
    </location>
</feature>
<dbReference type="PROSITE" id="PS50005">
    <property type="entry name" value="TPR"/>
    <property type="match status" value="5"/>
</dbReference>
<proteinExistence type="predicted"/>
<dbReference type="PROSITE" id="PS50293">
    <property type="entry name" value="TPR_REGION"/>
    <property type="match status" value="3"/>
</dbReference>
<dbReference type="InterPro" id="IPR011990">
    <property type="entry name" value="TPR-like_helical_dom_sf"/>
</dbReference>
<dbReference type="SMART" id="SM00028">
    <property type="entry name" value="TPR"/>
    <property type="match status" value="6"/>
</dbReference>
<gene>
    <name evidence="4" type="ORF">AAEJ74_07515</name>
</gene>
<dbReference type="Proteomes" id="UP001387447">
    <property type="component" value="Unassembled WGS sequence"/>
</dbReference>
<feature type="repeat" description="TPR" evidence="3">
    <location>
        <begin position="17"/>
        <end position="50"/>
    </location>
</feature>
<dbReference type="InterPro" id="IPR051685">
    <property type="entry name" value="Ycf3/AcsC/BcsC/TPR_MFPF"/>
</dbReference>
<dbReference type="Gene3D" id="1.25.40.10">
    <property type="entry name" value="Tetratricopeptide repeat domain"/>
    <property type="match status" value="3"/>
</dbReference>
<feature type="repeat" description="TPR" evidence="3">
    <location>
        <begin position="155"/>
        <end position="188"/>
    </location>
</feature>
<protein>
    <submittedName>
        <fullName evidence="4">Tetratricopeptide repeat protein</fullName>
    </submittedName>
</protein>
<dbReference type="InterPro" id="IPR019734">
    <property type="entry name" value="TPR_rpt"/>
</dbReference>
<dbReference type="Gene3D" id="3.40.50.11380">
    <property type="match status" value="1"/>
</dbReference>
<evidence type="ECO:0000313" key="4">
    <source>
        <dbReference type="EMBL" id="MEK9511541.1"/>
    </source>
</evidence>
<dbReference type="PANTHER" id="PTHR44943:SF8">
    <property type="entry name" value="TPR REPEAT-CONTAINING PROTEIN MJ0263"/>
    <property type="match status" value="1"/>
</dbReference>
<dbReference type="PANTHER" id="PTHR44943">
    <property type="entry name" value="CELLULOSE SYNTHASE OPERON PROTEIN C"/>
    <property type="match status" value="1"/>
</dbReference>
<keyword evidence="1" id="KW-0677">Repeat</keyword>
<accession>A0ABU9EIK0</accession>
<feature type="repeat" description="TPR" evidence="3">
    <location>
        <begin position="189"/>
        <end position="222"/>
    </location>
</feature>
<dbReference type="Pfam" id="PF13414">
    <property type="entry name" value="TPR_11"/>
    <property type="match status" value="2"/>
</dbReference>
<dbReference type="Pfam" id="PF00515">
    <property type="entry name" value="TPR_1"/>
    <property type="match status" value="1"/>
</dbReference>
<evidence type="ECO:0000256" key="1">
    <source>
        <dbReference type="ARBA" id="ARBA00022737"/>
    </source>
</evidence>
<dbReference type="SUPFAM" id="SSF81901">
    <property type="entry name" value="HCP-like"/>
    <property type="match status" value="1"/>
</dbReference>
<dbReference type="EMBL" id="JBBWYZ010000006">
    <property type="protein sequence ID" value="MEK9511541.1"/>
    <property type="molecule type" value="Genomic_DNA"/>
</dbReference>
<sequence>MSSQLPPVSNSPSNQSPEVLLHQAETSYLQGEYDQAIAACQRALELKPNWPPVYVTMGNVSQGRGQIEEAIRCYAKALEFDPNLPQAHANLGSMFYKQGKLESAIDSYQKAIALKPDLTAVYVNLARALRQMGRESEALIVEQKANQIHSLTGGSVHLYNQGNQLFNQGKLEEAIALWKQAIVADPNLAEAYCQLGIVHRHQGQPQEAIPFLEKAIELKPNLVAAHQNICGIYRDSSDLAAARNAVDRYLKNCSSIDPIMTAIYAVSICQVSGLNAVALPRFLQLESQLPGLLAHTKPVEIKSLYANLLFALPYLRDDLEKNYKLQRLIGDRYVSLISPTSTPPRIQTTKGFGNIPSPKTVKIGILSKNFCRHSVGWCSADVIKELAALNTEIYLYWSDRPIEISKLQYLNKLPTKFLPPKTSPGTPQPPRNC</sequence>
<name>A0ABU9EIK0_LIMFS</name>